<dbReference type="EC" id="2.3.2.27" evidence="3"/>
<sequence>MQRRRLLATEVSLPPQGYGNETHDIYIRDTNFDTNMVFILAALLCAFISALVLNSIVGCARRCGRMFASDTEERSMVARMATTGLKKRDLEHIPVVVFGSDLSYRSTECPICLGEFEDGEKVRVLPKCKHGFHVRCIDTWLVSHSSCPNCRISLLEYCTENAETSAEDRLGEHQVGNVAVVVQEGS</sequence>
<dbReference type="PANTHER" id="PTHR46905:SF21">
    <property type="entry name" value="RING-TYPE E3 UBIQUITIN TRANSFERASE"/>
    <property type="match status" value="1"/>
</dbReference>
<organism evidence="15 16">
    <name type="scientific">Hibiscus trionum</name>
    <name type="common">Flower of an hour</name>
    <dbReference type="NCBI Taxonomy" id="183268"/>
    <lineage>
        <taxon>Eukaryota</taxon>
        <taxon>Viridiplantae</taxon>
        <taxon>Streptophyta</taxon>
        <taxon>Embryophyta</taxon>
        <taxon>Tracheophyta</taxon>
        <taxon>Spermatophyta</taxon>
        <taxon>Magnoliopsida</taxon>
        <taxon>eudicotyledons</taxon>
        <taxon>Gunneridae</taxon>
        <taxon>Pentapetalae</taxon>
        <taxon>rosids</taxon>
        <taxon>malvids</taxon>
        <taxon>Malvales</taxon>
        <taxon>Malvaceae</taxon>
        <taxon>Malvoideae</taxon>
        <taxon>Hibiscus</taxon>
    </lineage>
</organism>
<keyword evidence="7" id="KW-0833">Ubl conjugation pathway</keyword>
<dbReference type="EMBL" id="BSYR01000023">
    <property type="protein sequence ID" value="GMI89914.1"/>
    <property type="molecule type" value="Genomic_DNA"/>
</dbReference>
<evidence type="ECO:0000256" key="3">
    <source>
        <dbReference type="ARBA" id="ARBA00012483"/>
    </source>
</evidence>
<dbReference type="InterPro" id="IPR013083">
    <property type="entry name" value="Znf_RING/FYVE/PHD"/>
</dbReference>
<dbReference type="OrthoDB" id="8062037at2759"/>
<dbReference type="GO" id="GO:0016020">
    <property type="term" value="C:membrane"/>
    <property type="evidence" value="ECO:0007669"/>
    <property type="project" value="UniProtKB-SubCell"/>
</dbReference>
<evidence type="ECO:0000256" key="6">
    <source>
        <dbReference type="ARBA" id="ARBA00022723"/>
    </source>
</evidence>
<accession>A0A9W7M6Y6</accession>
<proteinExistence type="inferred from homology"/>
<dbReference type="GO" id="GO:0016567">
    <property type="term" value="P:protein ubiquitination"/>
    <property type="evidence" value="ECO:0007669"/>
    <property type="project" value="InterPro"/>
</dbReference>
<keyword evidence="10 13" id="KW-0472">Membrane</keyword>
<evidence type="ECO:0000256" key="7">
    <source>
        <dbReference type="ARBA" id="ARBA00022786"/>
    </source>
</evidence>
<evidence type="ECO:0000256" key="13">
    <source>
        <dbReference type="SAM" id="Phobius"/>
    </source>
</evidence>
<dbReference type="Gene3D" id="3.30.40.10">
    <property type="entry name" value="Zinc/RING finger domain, C3HC4 (zinc finger)"/>
    <property type="match status" value="1"/>
</dbReference>
<comment type="subcellular location">
    <subcellularLocation>
        <location evidence="2">Membrane</location>
        <topology evidence="2">Single-pass membrane protein</topology>
    </subcellularLocation>
</comment>
<dbReference type="GO" id="GO:0008270">
    <property type="term" value="F:zinc ion binding"/>
    <property type="evidence" value="ECO:0007669"/>
    <property type="project" value="UniProtKB-KW"/>
</dbReference>
<protein>
    <recommendedName>
        <fullName evidence="3">RING-type E3 ubiquitin transferase</fullName>
        <ecNumber evidence="3">2.3.2.27</ecNumber>
    </recommendedName>
</protein>
<evidence type="ECO:0000256" key="11">
    <source>
        <dbReference type="ARBA" id="ARBA00024209"/>
    </source>
</evidence>
<dbReference type="PANTHER" id="PTHR46905">
    <property type="entry name" value="RING-H2 FINGER PROTEIN ATL78"/>
    <property type="match status" value="1"/>
</dbReference>
<feature type="domain" description="RING-type" evidence="14">
    <location>
        <begin position="109"/>
        <end position="151"/>
    </location>
</feature>
<keyword evidence="9 13" id="KW-1133">Transmembrane helix</keyword>
<dbReference type="InterPro" id="IPR001841">
    <property type="entry name" value="Znf_RING"/>
</dbReference>
<keyword evidence="16" id="KW-1185">Reference proteome</keyword>
<comment type="catalytic activity">
    <reaction evidence="1">
        <text>S-ubiquitinyl-[E2 ubiquitin-conjugating enzyme]-L-cysteine + [acceptor protein]-L-lysine = [E2 ubiquitin-conjugating enzyme]-L-cysteine + N(6)-ubiquitinyl-[acceptor protein]-L-lysine.</text>
        <dbReference type="EC" id="2.3.2.27"/>
    </reaction>
</comment>
<dbReference type="Proteomes" id="UP001165190">
    <property type="component" value="Unassembled WGS sequence"/>
</dbReference>
<keyword evidence="8" id="KW-0862">Zinc</keyword>
<dbReference type="Pfam" id="PF13639">
    <property type="entry name" value="zf-RING_2"/>
    <property type="match status" value="1"/>
</dbReference>
<evidence type="ECO:0000256" key="4">
    <source>
        <dbReference type="ARBA" id="ARBA00022679"/>
    </source>
</evidence>
<evidence type="ECO:0000256" key="9">
    <source>
        <dbReference type="ARBA" id="ARBA00022989"/>
    </source>
</evidence>
<name>A0A9W7M6Y6_HIBTR</name>
<comment type="caution">
    <text evidence="15">The sequence shown here is derived from an EMBL/GenBank/DDBJ whole genome shotgun (WGS) entry which is preliminary data.</text>
</comment>
<evidence type="ECO:0000256" key="1">
    <source>
        <dbReference type="ARBA" id="ARBA00000900"/>
    </source>
</evidence>
<evidence type="ECO:0000256" key="10">
    <source>
        <dbReference type="ARBA" id="ARBA00023136"/>
    </source>
</evidence>
<keyword evidence="4" id="KW-0808">Transferase</keyword>
<dbReference type="SUPFAM" id="SSF57850">
    <property type="entry name" value="RING/U-box"/>
    <property type="match status" value="1"/>
</dbReference>
<reference evidence="15" key="1">
    <citation type="submission" date="2023-05" db="EMBL/GenBank/DDBJ databases">
        <title>Genome and transcriptome analyses reveal genes involved in the formation of fine ridges on petal epidermal cells in Hibiscus trionum.</title>
        <authorList>
            <person name="Koshimizu S."/>
            <person name="Masuda S."/>
            <person name="Ishii T."/>
            <person name="Shirasu K."/>
            <person name="Hoshino A."/>
            <person name="Arita M."/>
        </authorList>
    </citation>
    <scope>NUCLEOTIDE SEQUENCE</scope>
    <source>
        <strain evidence="15">Hamamatsu line</strain>
    </source>
</reference>
<evidence type="ECO:0000313" key="16">
    <source>
        <dbReference type="Proteomes" id="UP001165190"/>
    </source>
</evidence>
<evidence type="ECO:0000256" key="8">
    <source>
        <dbReference type="ARBA" id="ARBA00022833"/>
    </source>
</evidence>
<evidence type="ECO:0000256" key="5">
    <source>
        <dbReference type="ARBA" id="ARBA00022692"/>
    </source>
</evidence>
<keyword evidence="6" id="KW-0479">Metal-binding</keyword>
<evidence type="ECO:0000256" key="2">
    <source>
        <dbReference type="ARBA" id="ARBA00004167"/>
    </source>
</evidence>
<dbReference type="SMART" id="SM00184">
    <property type="entry name" value="RING"/>
    <property type="match status" value="1"/>
</dbReference>
<comment type="similarity">
    <text evidence="11">Belongs to the RING-type zinc finger family. ATL subfamily.</text>
</comment>
<dbReference type="CDD" id="cd16461">
    <property type="entry name" value="RING-H2_EL5-like"/>
    <property type="match status" value="1"/>
</dbReference>
<keyword evidence="12" id="KW-0863">Zinc-finger</keyword>
<evidence type="ECO:0000259" key="14">
    <source>
        <dbReference type="PROSITE" id="PS50089"/>
    </source>
</evidence>
<evidence type="ECO:0000256" key="12">
    <source>
        <dbReference type="PROSITE-ProRule" id="PRU00175"/>
    </source>
</evidence>
<evidence type="ECO:0000313" key="15">
    <source>
        <dbReference type="EMBL" id="GMI89914.1"/>
    </source>
</evidence>
<dbReference type="GO" id="GO:0061630">
    <property type="term" value="F:ubiquitin protein ligase activity"/>
    <property type="evidence" value="ECO:0007669"/>
    <property type="project" value="UniProtKB-EC"/>
</dbReference>
<dbReference type="InterPro" id="IPR044602">
    <property type="entry name" value="ATL10/ATL72-79-like"/>
</dbReference>
<gene>
    <name evidence="15" type="ORF">HRI_002660700</name>
</gene>
<feature type="transmembrane region" description="Helical" evidence="13">
    <location>
        <begin position="36"/>
        <end position="57"/>
    </location>
</feature>
<keyword evidence="5 13" id="KW-0812">Transmembrane</keyword>
<dbReference type="PROSITE" id="PS50089">
    <property type="entry name" value="ZF_RING_2"/>
    <property type="match status" value="1"/>
</dbReference>
<dbReference type="AlphaFoldDB" id="A0A9W7M6Y6"/>